<keyword evidence="2 5" id="KW-0378">Hydrolase</keyword>
<organism evidence="8">
    <name type="scientific">Chromera velia CCMP2878</name>
    <dbReference type="NCBI Taxonomy" id="1169474"/>
    <lineage>
        <taxon>Eukaryota</taxon>
        <taxon>Sar</taxon>
        <taxon>Alveolata</taxon>
        <taxon>Colpodellida</taxon>
        <taxon>Chromeraceae</taxon>
        <taxon>Chromera</taxon>
    </lineage>
</organism>
<comment type="caution">
    <text evidence="5">Lacks conserved residue(s) required for the propagation of feature annotation.</text>
</comment>
<feature type="region of interest" description="Disordered" evidence="6">
    <location>
        <begin position="579"/>
        <end position="625"/>
    </location>
</feature>
<evidence type="ECO:0000256" key="6">
    <source>
        <dbReference type="SAM" id="MobiDB-lite"/>
    </source>
</evidence>
<dbReference type="GO" id="GO:0052689">
    <property type="term" value="F:carboxylic ester hydrolase activity"/>
    <property type="evidence" value="ECO:0007669"/>
    <property type="project" value="UniProtKB-ARBA"/>
</dbReference>
<feature type="domain" description="PNPLA" evidence="7">
    <location>
        <begin position="1"/>
        <end position="166"/>
    </location>
</feature>
<reference evidence="8" key="1">
    <citation type="submission" date="2014-11" db="EMBL/GenBank/DDBJ databases">
        <authorList>
            <person name="Otto D Thomas"/>
            <person name="Naeem Raeece"/>
        </authorList>
    </citation>
    <scope>NUCLEOTIDE SEQUENCE</scope>
</reference>
<dbReference type="PANTHER" id="PTHR14226:SF66">
    <property type="entry name" value="TRIACYLGLYCEROL LIPASE PTL2"/>
    <property type="match status" value="1"/>
</dbReference>
<feature type="compositionally biased region" description="Basic and acidic residues" evidence="6">
    <location>
        <begin position="380"/>
        <end position="395"/>
    </location>
</feature>
<dbReference type="GO" id="GO:0016298">
    <property type="term" value="F:lipase activity"/>
    <property type="evidence" value="ECO:0007669"/>
    <property type="project" value="UniProtKB-ARBA"/>
</dbReference>
<feature type="short sequence motif" description="GXSXG" evidence="5">
    <location>
        <begin position="4"/>
        <end position="8"/>
    </location>
</feature>
<dbReference type="GO" id="GO:0016042">
    <property type="term" value="P:lipid catabolic process"/>
    <property type="evidence" value="ECO:0007669"/>
    <property type="project" value="UniProtKB-UniRule"/>
</dbReference>
<dbReference type="Pfam" id="PF01734">
    <property type="entry name" value="Patatin"/>
    <property type="match status" value="1"/>
</dbReference>
<comment type="similarity">
    <text evidence="1">Belongs to the PLPL family.</text>
</comment>
<dbReference type="PANTHER" id="PTHR14226">
    <property type="entry name" value="NEUROPATHY TARGET ESTERASE/SWISS CHEESE D.MELANOGASTER"/>
    <property type="match status" value="1"/>
</dbReference>
<keyword evidence="3 5" id="KW-0442">Lipid degradation</keyword>
<evidence type="ECO:0000256" key="1">
    <source>
        <dbReference type="ARBA" id="ARBA00006104"/>
    </source>
</evidence>
<evidence type="ECO:0000256" key="2">
    <source>
        <dbReference type="ARBA" id="ARBA00022801"/>
    </source>
</evidence>
<dbReference type="SUPFAM" id="SSF52151">
    <property type="entry name" value="FabD/lysophospholipase-like"/>
    <property type="match status" value="1"/>
</dbReference>
<accession>A0A0G4H221</accession>
<dbReference type="Gene3D" id="3.40.1090.10">
    <property type="entry name" value="Cytosolic phospholipase A2 catalytic domain"/>
    <property type="match status" value="1"/>
</dbReference>
<feature type="active site" description="Nucleophile" evidence="5">
    <location>
        <position position="6"/>
    </location>
</feature>
<feature type="non-terminal residue" evidence="8">
    <location>
        <position position="1"/>
    </location>
</feature>
<feature type="compositionally biased region" description="Gly residues" evidence="6">
    <location>
        <begin position="598"/>
        <end position="613"/>
    </location>
</feature>
<dbReference type="AlphaFoldDB" id="A0A0G4H221"/>
<evidence type="ECO:0000256" key="4">
    <source>
        <dbReference type="ARBA" id="ARBA00023098"/>
    </source>
</evidence>
<name>A0A0G4H221_9ALVE</name>
<feature type="compositionally biased region" description="Polar residues" evidence="6">
    <location>
        <begin position="396"/>
        <end position="405"/>
    </location>
</feature>
<evidence type="ECO:0000256" key="5">
    <source>
        <dbReference type="PROSITE-ProRule" id="PRU01161"/>
    </source>
</evidence>
<evidence type="ECO:0000259" key="7">
    <source>
        <dbReference type="PROSITE" id="PS51635"/>
    </source>
</evidence>
<dbReference type="InterPro" id="IPR002641">
    <property type="entry name" value="PNPLA_dom"/>
</dbReference>
<dbReference type="EMBL" id="CDMZ01001795">
    <property type="protein sequence ID" value="CEM37672.1"/>
    <property type="molecule type" value="Genomic_DNA"/>
</dbReference>
<feature type="region of interest" description="Disordered" evidence="6">
    <location>
        <begin position="364"/>
        <end position="427"/>
    </location>
</feature>
<dbReference type="VEuPathDB" id="CryptoDB:Cvel_24378"/>
<feature type="active site" description="Proton acceptor" evidence="5">
    <location>
        <position position="153"/>
    </location>
</feature>
<evidence type="ECO:0000313" key="8">
    <source>
        <dbReference type="EMBL" id="CEM37672.1"/>
    </source>
</evidence>
<protein>
    <recommendedName>
        <fullName evidence="7">PNPLA domain-containing protein</fullName>
    </recommendedName>
</protein>
<gene>
    <name evidence="8" type="ORF">Cvel_24378</name>
</gene>
<dbReference type="InterPro" id="IPR050301">
    <property type="entry name" value="NTE"/>
</dbReference>
<evidence type="ECO:0000256" key="3">
    <source>
        <dbReference type="ARBA" id="ARBA00022963"/>
    </source>
</evidence>
<proteinExistence type="inferred from homology"/>
<keyword evidence="4 5" id="KW-0443">Lipid metabolism</keyword>
<dbReference type="InterPro" id="IPR016035">
    <property type="entry name" value="Acyl_Trfase/lysoPLipase"/>
</dbReference>
<dbReference type="PROSITE" id="PS51635">
    <property type="entry name" value="PNPLA"/>
    <property type="match status" value="1"/>
</dbReference>
<feature type="region of interest" description="Disordered" evidence="6">
    <location>
        <begin position="326"/>
        <end position="352"/>
    </location>
</feature>
<feature type="region of interest" description="Disordered" evidence="6">
    <location>
        <begin position="502"/>
        <end position="553"/>
    </location>
</feature>
<sequence length="625" mass="67042">VICGASAGAVVGGFVCTRTDEELRECLTPEHVCSTFRCFQPSSWVARAKNFLRTGFMFDGAFWLERLRDIYGDTTFKEAFDRTGRILNIAISRKGSGGKPLVVNMRNAPNVTIASAIRCSAAFPSLIPAQQLWEKHPDGTVAPGSFEFEFFQDGSIDADIPTTDLSETWGVKYSIVVQVNPHVFPWIAFQSRGSAGLPIAWRKGSGRWRGGFILSALEVFVKEQMRLMCRLAGMLELLPRFFATNWAKVTMQDYHGSLLLTPRRIFFIHLWRIVDDLPLEELRWFFREGEHMAYPKMSAIRNHMRVEKELEELNYAVMYAKYSGAGGGTSAHSQPGRGVTGRASDCQSTGSRLSATSVLTPLRHLQQQQQQQQGGAGGGKSKERGGLYNGERERSGGTQKISTRASAGGANEMTNAGSAHGGPVTANGGMMSIAPLLPARQRVSRSRVSIDGATGGNAGCPPGEAAEGSFESLSDDVVEEAPFTDAALLAREGVDLERDLWGEADGTGRTNGTPGGGGGAHLPPRGQVSDDALNGERDPPSVLGERLSGGSVEAGSPVPLSHLNYRALWLARGGKRKGTPLVLGRREANAPSELGFQDSGGGVGQGGEAGEGQQGESELVEGRAE</sequence>